<gene>
    <name evidence="2" type="ORF">CRG98_010907</name>
</gene>
<reference evidence="2 3" key="1">
    <citation type="submission" date="2017-11" db="EMBL/GenBank/DDBJ databases">
        <title>De-novo sequencing of pomegranate (Punica granatum L.) genome.</title>
        <authorList>
            <person name="Akparov Z."/>
            <person name="Amiraslanov A."/>
            <person name="Hajiyeva S."/>
            <person name="Abbasov M."/>
            <person name="Kaur K."/>
            <person name="Hamwieh A."/>
            <person name="Solovyev V."/>
            <person name="Salamov A."/>
            <person name="Braich B."/>
            <person name="Kosarev P."/>
            <person name="Mahmoud A."/>
            <person name="Hajiyev E."/>
            <person name="Babayeva S."/>
            <person name="Izzatullayeva V."/>
            <person name="Mammadov A."/>
            <person name="Mammadov A."/>
            <person name="Sharifova S."/>
            <person name="Ojaghi J."/>
            <person name="Eynullazada K."/>
            <person name="Bayramov B."/>
            <person name="Abdulazimova A."/>
            <person name="Shahmuradov I."/>
        </authorList>
    </citation>
    <scope>NUCLEOTIDE SEQUENCE [LARGE SCALE GENOMIC DNA]</scope>
    <source>
        <strain evidence="3">cv. AG2017</strain>
        <tissue evidence="2">Leaf</tissue>
    </source>
</reference>
<proteinExistence type="predicted"/>
<evidence type="ECO:0000313" key="3">
    <source>
        <dbReference type="Proteomes" id="UP000233551"/>
    </source>
</evidence>
<dbReference type="EMBL" id="PGOL01000542">
    <property type="protein sequence ID" value="PKI68850.1"/>
    <property type="molecule type" value="Genomic_DNA"/>
</dbReference>
<feature type="region of interest" description="Disordered" evidence="1">
    <location>
        <begin position="50"/>
        <end position="90"/>
    </location>
</feature>
<name>A0A2I0KKL8_PUNGR</name>
<accession>A0A2I0KKL8</accession>
<protein>
    <submittedName>
        <fullName evidence="2">Uncharacterized protein</fullName>
    </submittedName>
</protein>
<sequence>MDIPCNLVPHSDRRTRGPLRPAVVRPKESAPLSGLLSAPPMEVFYMNGWKGGNGGKRNSGKNNGGKGKNFGGKGRGGSKTWGILPIEAKE</sequence>
<dbReference type="AlphaFoldDB" id="A0A2I0KKL8"/>
<organism evidence="2 3">
    <name type="scientific">Punica granatum</name>
    <name type="common">Pomegranate</name>
    <dbReference type="NCBI Taxonomy" id="22663"/>
    <lineage>
        <taxon>Eukaryota</taxon>
        <taxon>Viridiplantae</taxon>
        <taxon>Streptophyta</taxon>
        <taxon>Embryophyta</taxon>
        <taxon>Tracheophyta</taxon>
        <taxon>Spermatophyta</taxon>
        <taxon>Magnoliopsida</taxon>
        <taxon>eudicotyledons</taxon>
        <taxon>Gunneridae</taxon>
        <taxon>Pentapetalae</taxon>
        <taxon>rosids</taxon>
        <taxon>malvids</taxon>
        <taxon>Myrtales</taxon>
        <taxon>Lythraceae</taxon>
        <taxon>Punica</taxon>
    </lineage>
</organism>
<feature type="region of interest" description="Disordered" evidence="1">
    <location>
        <begin position="1"/>
        <end position="35"/>
    </location>
</feature>
<evidence type="ECO:0000313" key="2">
    <source>
        <dbReference type="EMBL" id="PKI68850.1"/>
    </source>
</evidence>
<comment type="caution">
    <text evidence="2">The sequence shown here is derived from an EMBL/GenBank/DDBJ whole genome shotgun (WGS) entry which is preliminary data.</text>
</comment>
<keyword evidence="3" id="KW-1185">Reference proteome</keyword>
<dbReference type="Proteomes" id="UP000233551">
    <property type="component" value="Unassembled WGS sequence"/>
</dbReference>
<feature type="compositionally biased region" description="Gly residues" evidence="1">
    <location>
        <begin position="50"/>
        <end position="79"/>
    </location>
</feature>
<evidence type="ECO:0000256" key="1">
    <source>
        <dbReference type="SAM" id="MobiDB-lite"/>
    </source>
</evidence>